<dbReference type="AlphaFoldDB" id="A0A6G1K2A4"/>
<keyword evidence="1" id="KW-0812">Transmembrane</keyword>
<dbReference type="EMBL" id="MU005775">
    <property type="protein sequence ID" value="KAF2706581.1"/>
    <property type="molecule type" value="Genomic_DNA"/>
</dbReference>
<protein>
    <submittedName>
        <fullName evidence="2">Uncharacterized protein</fullName>
    </submittedName>
</protein>
<gene>
    <name evidence="2" type="ORF">K504DRAFT_458975</name>
</gene>
<evidence type="ECO:0000313" key="2">
    <source>
        <dbReference type="EMBL" id="KAF2706581.1"/>
    </source>
</evidence>
<feature type="transmembrane region" description="Helical" evidence="1">
    <location>
        <begin position="21"/>
        <end position="40"/>
    </location>
</feature>
<evidence type="ECO:0000313" key="3">
    <source>
        <dbReference type="Proteomes" id="UP000799428"/>
    </source>
</evidence>
<sequence>MCALHTVQGGRFLPGRGDRCVINEWAFMTGMMIMLGFATLELELHTFVHTKWLFMYGEES</sequence>
<organism evidence="2 3">
    <name type="scientific">Pleomassaria siparia CBS 279.74</name>
    <dbReference type="NCBI Taxonomy" id="1314801"/>
    <lineage>
        <taxon>Eukaryota</taxon>
        <taxon>Fungi</taxon>
        <taxon>Dikarya</taxon>
        <taxon>Ascomycota</taxon>
        <taxon>Pezizomycotina</taxon>
        <taxon>Dothideomycetes</taxon>
        <taxon>Pleosporomycetidae</taxon>
        <taxon>Pleosporales</taxon>
        <taxon>Pleomassariaceae</taxon>
        <taxon>Pleomassaria</taxon>
    </lineage>
</organism>
<accession>A0A6G1K2A4</accession>
<keyword evidence="1" id="KW-0472">Membrane</keyword>
<reference evidence="2" key="1">
    <citation type="journal article" date="2020" name="Stud. Mycol.">
        <title>101 Dothideomycetes genomes: a test case for predicting lifestyles and emergence of pathogens.</title>
        <authorList>
            <person name="Haridas S."/>
            <person name="Albert R."/>
            <person name="Binder M."/>
            <person name="Bloem J."/>
            <person name="Labutti K."/>
            <person name="Salamov A."/>
            <person name="Andreopoulos B."/>
            <person name="Baker S."/>
            <person name="Barry K."/>
            <person name="Bills G."/>
            <person name="Bluhm B."/>
            <person name="Cannon C."/>
            <person name="Castanera R."/>
            <person name="Culley D."/>
            <person name="Daum C."/>
            <person name="Ezra D."/>
            <person name="Gonzalez J."/>
            <person name="Henrissat B."/>
            <person name="Kuo A."/>
            <person name="Liang C."/>
            <person name="Lipzen A."/>
            <person name="Lutzoni F."/>
            <person name="Magnuson J."/>
            <person name="Mondo S."/>
            <person name="Nolan M."/>
            <person name="Ohm R."/>
            <person name="Pangilinan J."/>
            <person name="Park H.-J."/>
            <person name="Ramirez L."/>
            <person name="Alfaro M."/>
            <person name="Sun H."/>
            <person name="Tritt A."/>
            <person name="Yoshinaga Y."/>
            <person name="Zwiers L.-H."/>
            <person name="Turgeon B."/>
            <person name="Goodwin S."/>
            <person name="Spatafora J."/>
            <person name="Crous P."/>
            <person name="Grigoriev I."/>
        </authorList>
    </citation>
    <scope>NUCLEOTIDE SEQUENCE</scope>
    <source>
        <strain evidence="2">CBS 279.74</strain>
    </source>
</reference>
<keyword evidence="3" id="KW-1185">Reference proteome</keyword>
<name>A0A6G1K2A4_9PLEO</name>
<dbReference type="Proteomes" id="UP000799428">
    <property type="component" value="Unassembled WGS sequence"/>
</dbReference>
<proteinExistence type="predicted"/>
<keyword evidence="1" id="KW-1133">Transmembrane helix</keyword>
<evidence type="ECO:0000256" key="1">
    <source>
        <dbReference type="SAM" id="Phobius"/>
    </source>
</evidence>